<dbReference type="InterPro" id="IPR043535">
    <property type="entry name" value="TEDC1"/>
</dbReference>
<dbReference type="Proteomes" id="UP001178508">
    <property type="component" value="Chromosome 15"/>
</dbReference>
<accession>A0AAV1GLQ8</accession>
<dbReference type="Pfam" id="PF14970">
    <property type="entry name" value="TEDC1"/>
    <property type="match status" value="1"/>
</dbReference>
<sequence>MQQSKAAVSVEVKQVIASLCKMLSAVGLEEVPAPETFRRAKFGAGPEEDQFWKLLSNILQTAGIVSCEAQAQFGGEHCKLVAAGLWQTGYYADWMFIKEGGGGGGGEERRCSSRELLLALGWLIAEGTLEKLVSQRVKKLDRTLFTPMPVNSQFPTRPQIDSSSLRKLQWLVGSLRHQNRILLSMQEERTHLLHAVFLASLSYPESSFEQTSAVLKEDCVCMRGLCELLESYLNWKQVEKVFWTWMGSVLDCHLTDPVVVEKAPHTLRGSAKVCHHGNRGLEKMENMLQRLPTRQKGQGRYRAFAEDRGGAEALQAGSDTSSLPHLLPSLSTLHTFPQVYRARLQTIVLVKHSSRPTDGPCGGAETTDELPASQATQLLLQMEALLLQRRDTQRLANRMQMQEVVSRQEDLVLIPP</sequence>
<dbReference type="AlphaFoldDB" id="A0AAV1GLQ8"/>
<dbReference type="PANTHER" id="PTHR35076">
    <property type="entry name" value="TUBULIN EPSILON AND DELTA COMPLEX PROTEIN 1"/>
    <property type="match status" value="1"/>
</dbReference>
<dbReference type="InterPro" id="IPR027996">
    <property type="entry name" value="TEDC1_dom"/>
</dbReference>
<organism evidence="2 3">
    <name type="scientific">Xyrichtys novacula</name>
    <name type="common">Pearly razorfish</name>
    <name type="synonym">Hemipteronotus novacula</name>
    <dbReference type="NCBI Taxonomy" id="13765"/>
    <lineage>
        <taxon>Eukaryota</taxon>
        <taxon>Metazoa</taxon>
        <taxon>Chordata</taxon>
        <taxon>Craniata</taxon>
        <taxon>Vertebrata</taxon>
        <taxon>Euteleostomi</taxon>
        <taxon>Actinopterygii</taxon>
        <taxon>Neopterygii</taxon>
        <taxon>Teleostei</taxon>
        <taxon>Neoteleostei</taxon>
        <taxon>Acanthomorphata</taxon>
        <taxon>Eupercaria</taxon>
        <taxon>Labriformes</taxon>
        <taxon>Labridae</taxon>
        <taxon>Xyrichtys</taxon>
    </lineage>
</organism>
<evidence type="ECO:0000313" key="3">
    <source>
        <dbReference type="Proteomes" id="UP001178508"/>
    </source>
</evidence>
<gene>
    <name evidence="2" type="ORF">XNOV1_A017419</name>
</gene>
<feature type="domain" description="Tubulin epsilon and delta complex protein 1" evidence="1">
    <location>
        <begin position="108"/>
        <end position="251"/>
    </location>
</feature>
<protein>
    <submittedName>
        <fullName evidence="2">Tubulin epsilon and delta complex protein 1</fullName>
    </submittedName>
</protein>
<dbReference type="EMBL" id="OY660878">
    <property type="protein sequence ID" value="CAJ1074156.1"/>
    <property type="molecule type" value="Genomic_DNA"/>
</dbReference>
<evidence type="ECO:0000313" key="2">
    <source>
        <dbReference type="EMBL" id="CAJ1074156.1"/>
    </source>
</evidence>
<keyword evidence="3" id="KW-1185">Reference proteome</keyword>
<evidence type="ECO:0000259" key="1">
    <source>
        <dbReference type="Pfam" id="PF14970"/>
    </source>
</evidence>
<proteinExistence type="predicted"/>
<reference evidence="2" key="1">
    <citation type="submission" date="2023-08" db="EMBL/GenBank/DDBJ databases">
        <authorList>
            <person name="Alioto T."/>
            <person name="Alioto T."/>
            <person name="Gomez Garrido J."/>
        </authorList>
    </citation>
    <scope>NUCLEOTIDE SEQUENCE</scope>
</reference>
<name>A0AAV1GLQ8_XYRNO</name>
<dbReference type="PANTHER" id="PTHR35076:SF1">
    <property type="entry name" value="TUBULIN EPSILON AND DELTA COMPLEX PROTEIN 1"/>
    <property type="match status" value="1"/>
</dbReference>